<organism evidence="6 7">
    <name type="scientific">Lolliginicoccus lacisalsi</name>
    <dbReference type="NCBI Taxonomy" id="2742202"/>
    <lineage>
        <taxon>Bacteria</taxon>
        <taxon>Bacillati</taxon>
        <taxon>Actinomycetota</taxon>
        <taxon>Actinomycetes</taxon>
        <taxon>Mycobacteriales</taxon>
        <taxon>Hoyosellaceae</taxon>
        <taxon>Lolliginicoccus</taxon>
    </lineage>
</organism>
<dbReference type="InterPro" id="IPR001647">
    <property type="entry name" value="HTH_TetR"/>
</dbReference>
<evidence type="ECO:0000313" key="6">
    <source>
        <dbReference type="EMBL" id="MBD8507430.1"/>
    </source>
</evidence>
<dbReference type="EMBL" id="JACYWE010000008">
    <property type="protein sequence ID" value="MBD8507430.1"/>
    <property type="molecule type" value="Genomic_DNA"/>
</dbReference>
<dbReference type="Proteomes" id="UP000642993">
    <property type="component" value="Unassembled WGS sequence"/>
</dbReference>
<dbReference type="AlphaFoldDB" id="A0A927JE02"/>
<dbReference type="GO" id="GO:0000976">
    <property type="term" value="F:transcription cis-regulatory region binding"/>
    <property type="evidence" value="ECO:0007669"/>
    <property type="project" value="TreeGrafter"/>
</dbReference>
<dbReference type="SUPFAM" id="SSF46689">
    <property type="entry name" value="Homeodomain-like"/>
    <property type="match status" value="1"/>
</dbReference>
<keyword evidence="3" id="KW-0804">Transcription</keyword>
<dbReference type="InterPro" id="IPR009057">
    <property type="entry name" value="Homeodomain-like_sf"/>
</dbReference>
<dbReference type="GO" id="GO:0003700">
    <property type="term" value="F:DNA-binding transcription factor activity"/>
    <property type="evidence" value="ECO:0007669"/>
    <property type="project" value="TreeGrafter"/>
</dbReference>
<dbReference type="InterPro" id="IPR050109">
    <property type="entry name" value="HTH-type_TetR-like_transc_reg"/>
</dbReference>
<dbReference type="Pfam" id="PF00440">
    <property type="entry name" value="TetR_N"/>
    <property type="match status" value="1"/>
</dbReference>
<proteinExistence type="predicted"/>
<dbReference type="Gene3D" id="1.10.357.10">
    <property type="entry name" value="Tetracycline Repressor, domain 2"/>
    <property type="match status" value="1"/>
</dbReference>
<evidence type="ECO:0000256" key="1">
    <source>
        <dbReference type="ARBA" id="ARBA00023015"/>
    </source>
</evidence>
<protein>
    <submittedName>
        <fullName evidence="6">TetR/AcrR family transcriptional regulator</fullName>
    </submittedName>
</protein>
<sequence>MTPTGSRTQRQRSAEMRARLIDATIHCLRTGGYGYATTRNIAASAEVSLGALAHQFAGRTALIAAAIDEVGRRCVDELARRVRSIPADDPRRPAEILDAAWAIFDSDLFVVWIKVWAAAAEDDGLYAALAPVEKELSRAIAATVDQLIPDGMTASRWKARSSVVLAAMRGVAFANALEPRDSVAADKWPIVRGELLALVEAR</sequence>
<evidence type="ECO:0000313" key="7">
    <source>
        <dbReference type="Proteomes" id="UP000642993"/>
    </source>
</evidence>
<name>A0A927JE02_9ACTN</name>
<gene>
    <name evidence="6" type="ORF">HT102_13150</name>
</gene>
<evidence type="ECO:0000256" key="4">
    <source>
        <dbReference type="PROSITE-ProRule" id="PRU00335"/>
    </source>
</evidence>
<keyword evidence="2 4" id="KW-0238">DNA-binding</keyword>
<feature type="domain" description="HTH tetR-type" evidence="5">
    <location>
        <begin position="14"/>
        <end position="74"/>
    </location>
</feature>
<comment type="caution">
    <text evidence="6">The sequence shown here is derived from an EMBL/GenBank/DDBJ whole genome shotgun (WGS) entry which is preliminary data.</text>
</comment>
<accession>A0A927JE02</accession>
<evidence type="ECO:0000259" key="5">
    <source>
        <dbReference type="PROSITE" id="PS50977"/>
    </source>
</evidence>
<dbReference type="PROSITE" id="PS50977">
    <property type="entry name" value="HTH_TETR_2"/>
    <property type="match status" value="1"/>
</dbReference>
<evidence type="ECO:0000256" key="3">
    <source>
        <dbReference type="ARBA" id="ARBA00023163"/>
    </source>
</evidence>
<evidence type="ECO:0000256" key="2">
    <source>
        <dbReference type="ARBA" id="ARBA00023125"/>
    </source>
</evidence>
<reference evidence="6" key="1">
    <citation type="submission" date="2020-09" db="EMBL/GenBank/DDBJ databases">
        <title>Hoyosella lacisalsi sp. nov., a halotolerant actinobacterium isolated from soil of Lake Gudzhirganskoe.</title>
        <authorList>
            <person name="Yang Q."/>
            <person name="Guo P.Y."/>
            <person name="Liu S.W."/>
            <person name="Li F.N."/>
            <person name="Sun C.H."/>
        </authorList>
    </citation>
    <scope>NUCLEOTIDE SEQUENCE</scope>
    <source>
        <strain evidence="6">G463</strain>
    </source>
</reference>
<dbReference type="PANTHER" id="PTHR30055:SF234">
    <property type="entry name" value="HTH-TYPE TRANSCRIPTIONAL REGULATOR BETI"/>
    <property type="match status" value="1"/>
</dbReference>
<feature type="DNA-binding region" description="H-T-H motif" evidence="4">
    <location>
        <begin position="37"/>
        <end position="56"/>
    </location>
</feature>
<keyword evidence="1" id="KW-0805">Transcription regulation</keyword>
<dbReference type="RefSeq" id="WP_192039895.1">
    <property type="nucleotide sequence ID" value="NZ_JACYWE010000008.1"/>
</dbReference>
<keyword evidence="7" id="KW-1185">Reference proteome</keyword>
<dbReference type="PANTHER" id="PTHR30055">
    <property type="entry name" value="HTH-TYPE TRANSCRIPTIONAL REGULATOR RUTR"/>
    <property type="match status" value="1"/>
</dbReference>